<proteinExistence type="predicted"/>
<sequence>MKMISHDEAAVGLSRAVSSTSTKDDVTPVAAVVRSTRTRPLPPARLLADAVTRAGLWQRLAERAAGDPGGLAVMLTPGASAYGDPTTAVSAVFVEQLIDLLCDRGYRNITVGASRCGPDVWLEGPGLLQTCRRLGYGGRTQRGNTYRIVDLSEDIEPAGFPASSVLHGSGMARTWLAADFRINIAKNSTHPEFGYALCLANLLGVLPHADKHHHYRARRDGGEVIVDLLRSYAPDFHIIDAVVSSHGCAGSYVGKPLGTGTVIAAPDGVLADMVGALLMHVDPISSPLNARVLRDRGLPDAYHLDGDLTPYQGWRNPPRALVEAVRRLAPDGRVHRLFSIASWQVTPGTAEVTDPALARLSRLLTALIRVADENPAASAALCTVVGAAASASSTVRAWRTGYGKEKIRRRDVSLAIDPDTYTHGDFDRINGLLQPLEEVIDALPADAWLMRWQHLGSSILFGCERTVNAPYAEFVRRVDISRTISYMTDYLGGRVHVVSRDAQGRPTRQIERNLYLAQPNYMAFYGGPPIDVCKLESISYEERSQRIAWRTVHSPNGSAEYDDGSVAFLPADGGNRTRIVVRVRQRFTLPLTWQVFRPETRPKLRDPLVQDSYRRFFTRTLDNFEAQYEGRPYRIGRAWEEHDDMLAAELPTQRLTEAARLVRSVASHAWSVSRLPGQLGPDGFRHVAPGDVPSRFGPIEELREELRPAVTGFWQGLREAVAQDRRSR</sequence>
<dbReference type="RefSeq" id="WP_189300779.1">
    <property type="nucleotide sequence ID" value="NZ_BMRP01000010.1"/>
</dbReference>
<evidence type="ECO:0000313" key="2">
    <source>
        <dbReference type="EMBL" id="GGU65837.1"/>
    </source>
</evidence>
<comment type="caution">
    <text evidence="2">The sequence shown here is derived from an EMBL/GenBank/DDBJ whole genome shotgun (WGS) entry which is preliminary data.</text>
</comment>
<dbReference type="EMBL" id="BMRP01000010">
    <property type="protein sequence ID" value="GGU65837.1"/>
    <property type="molecule type" value="Genomic_DNA"/>
</dbReference>
<evidence type="ECO:0000313" key="3">
    <source>
        <dbReference type="Proteomes" id="UP000654471"/>
    </source>
</evidence>
<protein>
    <recommendedName>
        <fullName evidence="1">DUF362 domain-containing protein</fullName>
    </recommendedName>
</protein>
<feature type="domain" description="DUF362" evidence="1">
    <location>
        <begin position="82"/>
        <end position="276"/>
    </location>
</feature>
<dbReference type="Proteomes" id="UP000654471">
    <property type="component" value="Unassembled WGS sequence"/>
</dbReference>
<organism evidence="2 3">
    <name type="scientific">Streptomyces albospinus</name>
    <dbReference type="NCBI Taxonomy" id="285515"/>
    <lineage>
        <taxon>Bacteria</taxon>
        <taxon>Bacillati</taxon>
        <taxon>Actinomycetota</taxon>
        <taxon>Actinomycetes</taxon>
        <taxon>Kitasatosporales</taxon>
        <taxon>Streptomycetaceae</taxon>
        <taxon>Streptomyces</taxon>
    </lineage>
</organism>
<evidence type="ECO:0000259" key="1">
    <source>
        <dbReference type="Pfam" id="PF04015"/>
    </source>
</evidence>
<keyword evidence="3" id="KW-1185">Reference proteome</keyword>
<gene>
    <name evidence="2" type="ORF">GCM10010211_33840</name>
</gene>
<dbReference type="InterPro" id="IPR007160">
    <property type="entry name" value="DUF362"/>
</dbReference>
<reference evidence="3" key="1">
    <citation type="journal article" date="2019" name="Int. J. Syst. Evol. Microbiol.">
        <title>The Global Catalogue of Microorganisms (GCM) 10K type strain sequencing project: providing services to taxonomists for standard genome sequencing and annotation.</title>
        <authorList>
            <consortium name="The Broad Institute Genomics Platform"/>
            <consortium name="The Broad Institute Genome Sequencing Center for Infectious Disease"/>
            <person name="Wu L."/>
            <person name="Ma J."/>
        </authorList>
    </citation>
    <scope>NUCLEOTIDE SEQUENCE [LARGE SCALE GENOMIC DNA]</scope>
    <source>
        <strain evidence="3">JCM 3399</strain>
    </source>
</reference>
<accession>A0ABQ2V2G0</accession>
<name>A0ABQ2V2G0_9ACTN</name>
<dbReference type="Pfam" id="PF04015">
    <property type="entry name" value="DUF362"/>
    <property type="match status" value="1"/>
</dbReference>